<gene>
    <name evidence="2" type="ORF">HYALB_00005864</name>
</gene>
<name>A0A9N9QAJ7_9HELO</name>
<feature type="compositionally biased region" description="Basic and acidic residues" evidence="1">
    <location>
        <begin position="521"/>
        <end position="530"/>
    </location>
</feature>
<sequence length="542" mass="61146">MDNITSRIYIPPSWNIAQPAEDTRVTDNATEISRAFDNNHIVLPDSVEGSQGGTSVCSDDVQIAAQGSHTGPSVPTAGEPLCRSHLQRLPNELLSSIFSYLDCPKPSDAMLLGEPTFGLTSAKYTPLKTISRVSRRLRVLVIPILFRNARFDDSKSKSGERGLNQQIEPFYSFVKKHHLSNVITSFTLLIHEKRVFYISQKEDRLNSFSFFWRSLFQLIDPINLLLVAHPAALGPLTACQVILEDAWLLDCPCHYLRLQRPSTPPSFDGSYHNWTSADDITTDQGLTATITENASEHNIPGIANKAAVRSQFSDMTIAQTSSGSTIQEPPIPFSDLEPWELPRAKSSTIFDIRPWTKLLLNEGSFVRAYATYEFWTRKLPSILSDLLGAEEETHMPFISPTIRDMSYIGIFPTERHFRFLAENLPRLNKLYVQLVPRNNILEIPSKMVQVELEDLWGERNSCYASLVRELFNSPPSKNYKHLQVFESGDAADRDAWLMAVEYVRRSNNGWKIASDGVFMRDPSEVDKENENTNDGENTTLSV</sequence>
<protein>
    <recommendedName>
        <fullName evidence="4">F-box domain-containing protein</fullName>
    </recommendedName>
</protein>
<dbReference type="EMBL" id="CAJVRM010000451">
    <property type="protein sequence ID" value="CAG8981149.1"/>
    <property type="molecule type" value="Genomic_DNA"/>
</dbReference>
<evidence type="ECO:0008006" key="4">
    <source>
        <dbReference type="Google" id="ProtNLM"/>
    </source>
</evidence>
<organism evidence="2 3">
    <name type="scientific">Hymenoscyphus albidus</name>
    <dbReference type="NCBI Taxonomy" id="595503"/>
    <lineage>
        <taxon>Eukaryota</taxon>
        <taxon>Fungi</taxon>
        <taxon>Dikarya</taxon>
        <taxon>Ascomycota</taxon>
        <taxon>Pezizomycotina</taxon>
        <taxon>Leotiomycetes</taxon>
        <taxon>Helotiales</taxon>
        <taxon>Helotiaceae</taxon>
        <taxon>Hymenoscyphus</taxon>
    </lineage>
</organism>
<comment type="caution">
    <text evidence="2">The sequence shown here is derived from an EMBL/GenBank/DDBJ whole genome shotgun (WGS) entry which is preliminary data.</text>
</comment>
<reference evidence="2" key="1">
    <citation type="submission" date="2021-07" db="EMBL/GenBank/DDBJ databases">
        <authorList>
            <person name="Durling M."/>
        </authorList>
    </citation>
    <scope>NUCLEOTIDE SEQUENCE</scope>
</reference>
<feature type="compositionally biased region" description="Low complexity" evidence="1">
    <location>
        <begin position="532"/>
        <end position="542"/>
    </location>
</feature>
<keyword evidence="3" id="KW-1185">Reference proteome</keyword>
<dbReference type="AlphaFoldDB" id="A0A9N9QAJ7"/>
<accession>A0A9N9QAJ7</accession>
<evidence type="ECO:0000313" key="2">
    <source>
        <dbReference type="EMBL" id="CAG8981149.1"/>
    </source>
</evidence>
<feature type="region of interest" description="Disordered" evidence="1">
    <location>
        <begin position="521"/>
        <end position="542"/>
    </location>
</feature>
<evidence type="ECO:0000313" key="3">
    <source>
        <dbReference type="Proteomes" id="UP000701801"/>
    </source>
</evidence>
<dbReference type="Proteomes" id="UP000701801">
    <property type="component" value="Unassembled WGS sequence"/>
</dbReference>
<proteinExistence type="predicted"/>
<evidence type="ECO:0000256" key="1">
    <source>
        <dbReference type="SAM" id="MobiDB-lite"/>
    </source>
</evidence>
<dbReference type="OrthoDB" id="5296720at2759"/>